<feature type="domain" description="Smf/DprA SLOG" evidence="2">
    <location>
        <begin position="84"/>
        <end position="292"/>
    </location>
</feature>
<dbReference type="Pfam" id="PF02481">
    <property type="entry name" value="DNA_processg_A"/>
    <property type="match status" value="1"/>
</dbReference>
<dbReference type="InterPro" id="IPR010994">
    <property type="entry name" value="RuvA_2-like"/>
</dbReference>
<dbReference type="InterPro" id="IPR041614">
    <property type="entry name" value="DprA_WH"/>
</dbReference>
<comment type="caution">
    <text evidence="4">The sequence shown here is derived from an EMBL/GenBank/DDBJ whole genome shotgun (WGS) entry which is preliminary data.</text>
</comment>
<dbReference type="Proteomes" id="UP000675880">
    <property type="component" value="Unassembled WGS sequence"/>
</dbReference>
<dbReference type="InterPro" id="IPR003488">
    <property type="entry name" value="DprA"/>
</dbReference>
<dbReference type="PANTHER" id="PTHR43022">
    <property type="entry name" value="PROTEIN SMF"/>
    <property type="match status" value="1"/>
</dbReference>
<dbReference type="RefSeq" id="WP_246507337.1">
    <property type="nucleotide sequence ID" value="NZ_CAJNBJ010000001.1"/>
</dbReference>
<dbReference type="InterPro" id="IPR057666">
    <property type="entry name" value="DrpA_SLOG"/>
</dbReference>
<gene>
    <name evidence="4" type="primary">smf</name>
    <name evidence="4" type="ORF">NSPZN2_10289</name>
</gene>
<accession>A0ABM8QE71</accession>
<comment type="similarity">
    <text evidence="1">Belongs to the DprA/Smf family.</text>
</comment>
<name>A0ABM8QE71_9BACT</name>
<dbReference type="EMBL" id="CAJNBJ010000001">
    <property type="protein sequence ID" value="CAE6692478.1"/>
    <property type="molecule type" value="Genomic_DNA"/>
</dbReference>
<dbReference type="InterPro" id="IPR036388">
    <property type="entry name" value="WH-like_DNA-bd_sf"/>
</dbReference>
<proteinExistence type="inferred from homology"/>
<dbReference type="Gene3D" id="3.40.50.450">
    <property type="match status" value="1"/>
</dbReference>
<evidence type="ECO:0000256" key="1">
    <source>
        <dbReference type="ARBA" id="ARBA00006525"/>
    </source>
</evidence>
<keyword evidence="5" id="KW-1185">Reference proteome</keyword>
<reference evidence="4 5" key="1">
    <citation type="submission" date="2021-02" db="EMBL/GenBank/DDBJ databases">
        <authorList>
            <person name="Han P."/>
        </authorList>
    </citation>
    <scope>NUCLEOTIDE SEQUENCE [LARGE SCALE GENOMIC DNA]</scope>
    <source>
        <strain evidence="4">Candidatus Nitrospira sp. ZN2</strain>
    </source>
</reference>
<dbReference type="SUPFAM" id="SSF47781">
    <property type="entry name" value="RuvA domain 2-like"/>
    <property type="match status" value="1"/>
</dbReference>
<evidence type="ECO:0000313" key="5">
    <source>
        <dbReference type="Proteomes" id="UP000675880"/>
    </source>
</evidence>
<dbReference type="PANTHER" id="PTHR43022:SF1">
    <property type="entry name" value="PROTEIN SMF"/>
    <property type="match status" value="1"/>
</dbReference>
<feature type="domain" description="DprA winged helix" evidence="3">
    <location>
        <begin position="312"/>
        <end position="369"/>
    </location>
</feature>
<protein>
    <submittedName>
        <fullName evidence="4">Protein Smf</fullName>
    </submittedName>
</protein>
<evidence type="ECO:0000259" key="2">
    <source>
        <dbReference type="Pfam" id="PF02481"/>
    </source>
</evidence>
<sequence>MVNSHSLRPWLMLRAIPGVGDAVLLKLVQVFGDPEAVFSATQAALEDVGCRPQLGEAIRRGPDADAIKQLDHELTQLQQRRISVWTYLDSRYPAPLKRIADPPPLLYVQGTLEEADRRAVAIVGTRKVSTAGRAFAEELASDLAALGFTIVSGLARGVDAAAHRGALAGQGRTLAVMGCGLDRTYPADHRQLRESIEKQGAVLSELPLGAAPNSYHFPRRNRIISGLSLGVIVTEATVQSGSLITARLAGEQGREVFAVPGFVKAENSRGPNSLLKDGARLVESAQDIVEELLPQLDAPFREQLSARGTAKKRSGFVLAADEARVYAALSVLPQSVDDVIRRSELPAAQVAALLLSLELKNCVRQLPGNEYVRLSNEIP</sequence>
<dbReference type="NCBIfam" id="TIGR00732">
    <property type="entry name" value="dprA"/>
    <property type="match status" value="1"/>
</dbReference>
<dbReference type="Gene3D" id="1.10.10.10">
    <property type="entry name" value="Winged helix-like DNA-binding domain superfamily/Winged helix DNA-binding domain"/>
    <property type="match status" value="1"/>
</dbReference>
<organism evidence="4 5">
    <name type="scientific">Nitrospira defluvii</name>
    <dbReference type="NCBI Taxonomy" id="330214"/>
    <lineage>
        <taxon>Bacteria</taxon>
        <taxon>Pseudomonadati</taxon>
        <taxon>Nitrospirota</taxon>
        <taxon>Nitrospiria</taxon>
        <taxon>Nitrospirales</taxon>
        <taxon>Nitrospiraceae</taxon>
        <taxon>Nitrospira</taxon>
    </lineage>
</organism>
<dbReference type="SUPFAM" id="SSF102405">
    <property type="entry name" value="MCP/YpsA-like"/>
    <property type="match status" value="1"/>
</dbReference>
<evidence type="ECO:0000313" key="4">
    <source>
        <dbReference type="EMBL" id="CAE6692478.1"/>
    </source>
</evidence>
<evidence type="ECO:0000259" key="3">
    <source>
        <dbReference type="Pfam" id="PF17782"/>
    </source>
</evidence>
<dbReference type="Pfam" id="PF17782">
    <property type="entry name" value="WHD_DprA"/>
    <property type="match status" value="1"/>
</dbReference>